<sequence>MGSTKEKGPRAAGMAVKHNALVMCIHNQQMLLSPCTARQLSHPPLLYHQPTSRLRDCVVHLETPASRTTPDPLGLGPHATAPGQQRETGEREAPGTGSIVVLIVDSDSDSDCGWSHCQPNTHLNFRSSFSSSTSGTQESPEFSGICIAALLPRAQRTDPDLVSTFVIHTCSSSSSSSSSNHLIPHASRLTPHASHLTPHTSHLTPHTPRISHLASHKPDLSLEPVCSPTQTTPSAQPLVKSLRRIHSFHTSSLPPLLCIPLVHWSIESHPDAFPARRATPPLRV</sequence>
<keyword evidence="3" id="KW-1185">Reference proteome</keyword>
<gene>
    <name evidence="2" type="ORF">K504DRAFT_237310</name>
</gene>
<reference evidence="2" key="1">
    <citation type="journal article" date="2020" name="Stud. Mycol.">
        <title>101 Dothideomycetes genomes: a test case for predicting lifestyles and emergence of pathogens.</title>
        <authorList>
            <person name="Haridas S."/>
            <person name="Albert R."/>
            <person name="Binder M."/>
            <person name="Bloem J."/>
            <person name="Labutti K."/>
            <person name="Salamov A."/>
            <person name="Andreopoulos B."/>
            <person name="Baker S."/>
            <person name="Barry K."/>
            <person name="Bills G."/>
            <person name="Bluhm B."/>
            <person name="Cannon C."/>
            <person name="Castanera R."/>
            <person name="Culley D."/>
            <person name="Daum C."/>
            <person name="Ezra D."/>
            <person name="Gonzalez J."/>
            <person name="Henrissat B."/>
            <person name="Kuo A."/>
            <person name="Liang C."/>
            <person name="Lipzen A."/>
            <person name="Lutzoni F."/>
            <person name="Magnuson J."/>
            <person name="Mondo S."/>
            <person name="Nolan M."/>
            <person name="Ohm R."/>
            <person name="Pangilinan J."/>
            <person name="Park H.-J."/>
            <person name="Ramirez L."/>
            <person name="Alfaro M."/>
            <person name="Sun H."/>
            <person name="Tritt A."/>
            <person name="Yoshinaga Y."/>
            <person name="Zwiers L.-H."/>
            <person name="Turgeon B."/>
            <person name="Goodwin S."/>
            <person name="Spatafora J."/>
            <person name="Crous P."/>
            <person name="Grigoriev I."/>
        </authorList>
    </citation>
    <scope>NUCLEOTIDE SEQUENCE</scope>
    <source>
        <strain evidence="2">CBS 279.74</strain>
    </source>
</reference>
<dbReference type="EMBL" id="MU005768">
    <property type="protein sequence ID" value="KAF2710870.1"/>
    <property type="molecule type" value="Genomic_DNA"/>
</dbReference>
<proteinExistence type="predicted"/>
<feature type="region of interest" description="Disordered" evidence="1">
    <location>
        <begin position="191"/>
        <end position="210"/>
    </location>
</feature>
<evidence type="ECO:0000256" key="1">
    <source>
        <dbReference type="SAM" id="MobiDB-lite"/>
    </source>
</evidence>
<dbReference type="Proteomes" id="UP000799428">
    <property type="component" value="Unassembled WGS sequence"/>
</dbReference>
<evidence type="ECO:0000313" key="2">
    <source>
        <dbReference type="EMBL" id="KAF2710870.1"/>
    </source>
</evidence>
<feature type="region of interest" description="Disordered" evidence="1">
    <location>
        <begin position="65"/>
        <end position="96"/>
    </location>
</feature>
<name>A0A6G1KDL7_9PLEO</name>
<accession>A0A6G1KDL7</accession>
<organism evidence="2 3">
    <name type="scientific">Pleomassaria siparia CBS 279.74</name>
    <dbReference type="NCBI Taxonomy" id="1314801"/>
    <lineage>
        <taxon>Eukaryota</taxon>
        <taxon>Fungi</taxon>
        <taxon>Dikarya</taxon>
        <taxon>Ascomycota</taxon>
        <taxon>Pezizomycotina</taxon>
        <taxon>Dothideomycetes</taxon>
        <taxon>Pleosporomycetidae</taxon>
        <taxon>Pleosporales</taxon>
        <taxon>Pleomassariaceae</taxon>
        <taxon>Pleomassaria</taxon>
    </lineage>
</organism>
<feature type="compositionally biased region" description="Low complexity" evidence="1">
    <location>
        <begin position="191"/>
        <end position="208"/>
    </location>
</feature>
<dbReference type="AlphaFoldDB" id="A0A6G1KDL7"/>
<evidence type="ECO:0000313" key="3">
    <source>
        <dbReference type="Proteomes" id="UP000799428"/>
    </source>
</evidence>
<protein>
    <submittedName>
        <fullName evidence="2">Uncharacterized protein</fullName>
    </submittedName>
</protein>